<evidence type="ECO:0000313" key="2">
    <source>
        <dbReference type="EMBL" id="RKF76895.1"/>
    </source>
</evidence>
<protein>
    <submittedName>
        <fullName evidence="2">Uncharacterized protein</fullName>
    </submittedName>
</protein>
<dbReference type="EMBL" id="MCBS01022391">
    <property type="protein sequence ID" value="RKF76895.1"/>
    <property type="molecule type" value="Genomic_DNA"/>
</dbReference>
<proteinExistence type="predicted"/>
<feature type="region of interest" description="Disordered" evidence="1">
    <location>
        <begin position="1"/>
        <end position="28"/>
    </location>
</feature>
<sequence>MSDEVLSPPPKIGTSDRPKTSATEVHLRTNRQKALIALKLSREQERLYVNRKQAGFGKQEAEKAKIHLQSAQKNFCAGLTCTWHAATNLPAILKEKRDSQRQQRIKKKKEREEEVLKNLEELTARKPVENTEEQAEAAAD</sequence>
<evidence type="ECO:0000256" key="1">
    <source>
        <dbReference type="SAM" id="MobiDB-lite"/>
    </source>
</evidence>
<organism evidence="2 3">
    <name type="scientific">Golovinomyces cichoracearum</name>
    <dbReference type="NCBI Taxonomy" id="62708"/>
    <lineage>
        <taxon>Eukaryota</taxon>
        <taxon>Fungi</taxon>
        <taxon>Dikarya</taxon>
        <taxon>Ascomycota</taxon>
        <taxon>Pezizomycotina</taxon>
        <taxon>Leotiomycetes</taxon>
        <taxon>Erysiphales</taxon>
        <taxon>Erysiphaceae</taxon>
        <taxon>Golovinomyces</taxon>
    </lineage>
</organism>
<reference evidence="2 3" key="1">
    <citation type="journal article" date="2018" name="BMC Genomics">
        <title>Comparative genome analyses reveal sequence features reflecting distinct modes of host-adaptation between dicot and monocot powdery mildew.</title>
        <authorList>
            <person name="Wu Y."/>
            <person name="Ma X."/>
            <person name="Pan Z."/>
            <person name="Kale S.D."/>
            <person name="Song Y."/>
            <person name="King H."/>
            <person name="Zhang Q."/>
            <person name="Presley C."/>
            <person name="Deng X."/>
            <person name="Wei C.I."/>
            <person name="Xiao S."/>
        </authorList>
    </citation>
    <scope>NUCLEOTIDE SEQUENCE [LARGE SCALE GENOMIC DNA]</scope>
    <source>
        <strain evidence="2">UMSG1</strain>
    </source>
</reference>
<accession>A0A420IQX1</accession>
<dbReference type="Proteomes" id="UP000285326">
    <property type="component" value="Unassembled WGS sequence"/>
</dbReference>
<comment type="caution">
    <text evidence="2">The sequence shown here is derived from an EMBL/GenBank/DDBJ whole genome shotgun (WGS) entry which is preliminary data.</text>
</comment>
<name>A0A420IQX1_9PEZI</name>
<gene>
    <name evidence="2" type="ORF">GcM1_223009</name>
</gene>
<dbReference type="AlphaFoldDB" id="A0A420IQX1"/>
<evidence type="ECO:0000313" key="3">
    <source>
        <dbReference type="Proteomes" id="UP000285326"/>
    </source>
</evidence>